<proteinExistence type="predicted"/>
<dbReference type="RefSeq" id="WP_163229180.1">
    <property type="nucleotide sequence ID" value="NZ_BMLD01000018.1"/>
</dbReference>
<dbReference type="Proteomes" id="UP001262754">
    <property type="component" value="Unassembled WGS sequence"/>
</dbReference>
<keyword evidence="1" id="KW-0812">Transmembrane</keyword>
<evidence type="ECO:0000313" key="2">
    <source>
        <dbReference type="EMBL" id="MDR6530002.1"/>
    </source>
</evidence>
<keyword evidence="1" id="KW-0472">Membrane</keyword>
<reference evidence="2 3" key="1">
    <citation type="submission" date="2023-07" db="EMBL/GenBank/DDBJ databases">
        <title>Sorghum-associated microbial communities from plants grown in Nebraska, USA.</title>
        <authorList>
            <person name="Schachtman D."/>
        </authorList>
    </citation>
    <scope>NUCLEOTIDE SEQUENCE [LARGE SCALE GENOMIC DNA]</scope>
    <source>
        <strain evidence="2 3">DS2154</strain>
    </source>
</reference>
<name>A0ABU1MVE2_9CAUL</name>
<keyword evidence="3" id="KW-1185">Reference proteome</keyword>
<dbReference type="EMBL" id="JAVDRL010000002">
    <property type="protein sequence ID" value="MDR6530002.1"/>
    <property type="molecule type" value="Genomic_DNA"/>
</dbReference>
<organism evidence="2 3">
    <name type="scientific">Caulobacter rhizosphaerae</name>
    <dbReference type="NCBI Taxonomy" id="2010972"/>
    <lineage>
        <taxon>Bacteria</taxon>
        <taxon>Pseudomonadati</taxon>
        <taxon>Pseudomonadota</taxon>
        <taxon>Alphaproteobacteria</taxon>
        <taxon>Caulobacterales</taxon>
        <taxon>Caulobacteraceae</taxon>
        <taxon>Caulobacter</taxon>
    </lineage>
</organism>
<keyword evidence="1" id="KW-1133">Transmembrane helix</keyword>
<evidence type="ECO:0000313" key="3">
    <source>
        <dbReference type="Proteomes" id="UP001262754"/>
    </source>
</evidence>
<comment type="caution">
    <text evidence="2">The sequence shown here is derived from an EMBL/GenBank/DDBJ whole genome shotgun (WGS) entry which is preliminary data.</text>
</comment>
<protein>
    <submittedName>
        <fullName evidence="2">Uncharacterized protein</fullName>
    </submittedName>
</protein>
<sequence>MQDFSGRADLIVAVGFLPLILLAVVLVFALIGARATNRWIRRGFKLLVWICGLGLAAGAIGLAVAGL</sequence>
<feature type="transmembrane region" description="Helical" evidence="1">
    <location>
        <begin position="12"/>
        <end position="34"/>
    </location>
</feature>
<gene>
    <name evidence="2" type="ORF">J2800_000726</name>
</gene>
<evidence type="ECO:0000256" key="1">
    <source>
        <dbReference type="SAM" id="Phobius"/>
    </source>
</evidence>
<feature type="transmembrane region" description="Helical" evidence="1">
    <location>
        <begin position="46"/>
        <end position="65"/>
    </location>
</feature>
<accession>A0ABU1MVE2</accession>